<dbReference type="GO" id="GO:0051060">
    <property type="term" value="F:pullulanase activity"/>
    <property type="evidence" value="ECO:0007669"/>
    <property type="project" value="UniProtKB-EC"/>
</dbReference>
<evidence type="ECO:0000256" key="6">
    <source>
        <dbReference type="ARBA" id="ARBA00024062"/>
    </source>
</evidence>
<accession>F8EY82</accession>
<dbReference type="InterPro" id="IPR013780">
    <property type="entry name" value="Glyco_hydro_b"/>
</dbReference>
<dbReference type="InterPro" id="IPR006047">
    <property type="entry name" value="GH13_cat_dom"/>
</dbReference>
<dbReference type="PROSITE" id="PS51257">
    <property type="entry name" value="PROKAR_LIPOPROTEIN"/>
    <property type="match status" value="1"/>
</dbReference>
<dbReference type="HOGENOM" id="CLU_004744_1_0_12"/>
<evidence type="ECO:0000256" key="7">
    <source>
        <dbReference type="ARBA" id="ARBA00029618"/>
    </source>
</evidence>
<dbReference type="RefSeq" id="WP_013967554.1">
    <property type="nucleotide sequence ID" value="NC_015732.1"/>
</dbReference>
<dbReference type="Proteomes" id="UP000000503">
    <property type="component" value="Chromosome"/>
</dbReference>
<feature type="domain" description="Glycosyl hydrolase family 13 catalytic" evidence="10">
    <location>
        <begin position="425"/>
        <end position="830"/>
    </location>
</feature>
<protein>
    <recommendedName>
        <fullName evidence="6">pullulanase</fullName>
        <ecNumber evidence="6">3.2.1.41</ecNumber>
    </recommendedName>
    <alternativeName>
        <fullName evidence="7">Alpha-dextrin endo-1,6-alpha-glucosidase</fullName>
    </alternativeName>
    <alternativeName>
        <fullName evidence="8">Pullulan 6-glucanohydrolase</fullName>
    </alternativeName>
</protein>
<comment type="similarity">
    <text evidence="1">Belongs to the glycosyl hydrolase 13 family.</text>
</comment>
<evidence type="ECO:0000256" key="4">
    <source>
        <dbReference type="ARBA" id="ARBA00023295"/>
    </source>
</evidence>
<dbReference type="Gene3D" id="3.20.20.80">
    <property type="entry name" value="Glycosidases"/>
    <property type="match status" value="1"/>
</dbReference>
<dbReference type="PANTHER" id="PTHR43002">
    <property type="entry name" value="GLYCOGEN DEBRANCHING ENZYME"/>
    <property type="match status" value="1"/>
</dbReference>
<dbReference type="Gene3D" id="2.60.40.1110">
    <property type="match status" value="1"/>
</dbReference>
<dbReference type="Pfam" id="PF03714">
    <property type="entry name" value="PUD"/>
    <property type="match status" value="1"/>
</dbReference>
<dbReference type="Gene3D" id="2.60.40.10">
    <property type="entry name" value="Immunoglobulins"/>
    <property type="match status" value="1"/>
</dbReference>
<proteinExistence type="inferred from homology"/>
<dbReference type="KEGG" id="scd:Spica_0069"/>
<dbReference type="AlphaFoldDB" id="F8EY82"/>
<dbReference type="EMBL" id="CP002868">
    <property type="protein sequence ID" value="AEJ18241.1"/>
    <property type="molecule type" value="Genomic_DNA"/>
</dbReference>
<dbReference type="GO" id="GO:0030246">
    <property type="term" value="F:carbohydrate binding"/>
    <property type="evidence" value="ECO:0007669"/>
    <property type="project" value="InterPro"/>
</dbReference>
<dbReference type="Gene3D" id="2.60.40.1180">
    <property type="entry name" value="Golgi alpha-mannosidase II"/>
    <property type="match status" value="1"/>
</dbReference>
<organism evidence="11 12">
    <name type="scientific">Gracilinema caldarium (strain ATCC 51460 / DSM 7334 / H1)</name>
    <name type="common">Treponema caldarium</name>
    <dbReference type="NCBI Taxonomy" id="744872"/>
    <lineage>
        <taxon>Bacteria</taxon>
        <taxon>Pseudomonadati</taxon>
        <taxon>Spirochaetota</taxon>
        <taxon>Spirochaetia</taxon>
        <taxon>Spirochaetales</taxon>
        <taxon>Breznakiellaceae</taxon>
        <taxon>Gracilinema</taxon>
    </lineage>
</organism>
<dbReference type="InterPro" id="IPR004193">
    <property type="entry name" value="Glyco_hydro_13_N"/>
</dbReference>
<dbReference type="InterPro" id="IPR005323">
    <property type="entry name" value="CBM41_pullulanase"/>
</dbReference>
<dbReference type="GO" id="GO:0005975">
    <property type="term" value="P:carbohydrate metabolic process"/>
    <property type="evidence" value="ECO:0007669"/>
    <property type="project" value="InterPro"/>
</dbReference>
<keyword evidence="12" id="KW-1185">Reference proteome</keyword>
<evidence type="ECO:0000256" key="2">
    <source>
        <dbReference type="ARBA" id="ARBA00022729"/>
    </source>
</evidence>
<evidence type="ECO:0000259" key="10">
    <source>
        <dbReference type="SMART" id="SM00642"/>
    </source>
</evidence>
<sequence>MIQKRIAVLLAGSLLVGLLFGCASTKDAAEKQPQAAGPAYQTVEAGTIENMGHPKMDKIIPAHEALKPASDEIVIYYLRNDAKYEPWGFWLWAVPGGDGATVWDKSKNLEVVEGVGYLRFKKDGSTFGVKTVGADGLMGLIPRKDDAWDKDGNDDRIIDTKASNEWVVFQNDQKTYPYGPYVPTIDTARLLSQTEILIDFSGRYGLSTEKGDSGFVVQYADGTKTLTVLDAVNNADPENKLNNYTKRVKLILTEAAPLDAPLVVSHPKFLAPVPVDSGALAASMADSIVPPEGYQLGAIYNGTSKSVEFRLWTPFASKVQVRLYKKSLAEKADYSLELSKDAKTGVWTGTFNTVDPDGLFYEYSVFFGNKEKIALDPYAKSMDAFIGSGLGRGAIINPAKAQPIGGWEGYTDVQLAKREDAIIYEMSVRDFTISPDSGVKARPGSYLAFIEKIPYLKSLGVTHVQLMPVMNFYYTDETKTAYEATGRSSDNNYNWGYDPHSYFTPEGWYAQDPKDPYSRVVELKTLIKELHKAGIGVILDVVYNHTANTAIFENVVPGYYYRRDSKGGFIGQSGCGNDVATERVMAGRLMRDSLYYWVDEYKVDGFRFDLMGLIDAKAILKAREAIAKIPGKEDILFQGEGWKMYRGPALEVMDQNYMTKTNEVSVFNDEFRDIMKGGGMDDKRKGFVTGRPMNTTMIFNNLKGQPMLNYKADDPGDSMNYVSAHDNLTLTDNIAFNTGLNAKYPEERAEIAKRAKLANFMVLTGQPIAFLHGGCERGRSKPKLNSKSEVIGDYVHNSYDSSDDINQFIWNVPKEYDAMGKWVAGVIAVRRAEEGLRIGDMATIDASMKQVQHADQLSMGWTVTYKGTTLVMMVNANFDQAMDFKTGLNLANATVLVDDDEASPAGVTRVSGMTISGQTVTVEPLTAVMLKLK</sequence>
<dbReference type="SUPFAM" id="SSF49452">
    <property type="entry name" value="Starch-binding domain-like"/>
    <property type="match status" value="1"/>
</dbReference>
<dbReference type="STRING" id="744872.Spica_0069"/>
<dbReference type="CDD" id="cd11341">
    <property type="entry name" value="AmyAc_Pullulanase_LD-like"/>
    <property type="match status" value="1"/>
</dbReference>
<feature type="chain" id="PRO_5003376464" description="pullulanase" evidence="9">
    <location>
        <begin position="29"/>
        <end position="933"/>
    </location>
</feature>
<dbReference type="EC" id="3.2.1.41" evidence="6"/>
<dbReference type="Pfam" id="PF00128">
    <property type="entry name" value="Alpha-amylase"/>
    <property type="match status" value="1"/>
</dbReference>
<dbReference type="OrthoDB" id="9761875at2"/>
<evidence type="ECO:0000313" key="12">
    <source>
        <dbReference type="Proteomes" id="UP000000503"/>
    </source>
</evidence>
<keyword evidence="2 9" id="KW-0732">Signal</keyword>
<dbReference type="InterPro" id="IPR013784">
    <property type="entry name" value="Carb-bd-like_fold"/>
</dbReference>
<dbReference type="Pfam" id="PF02922">
    <property type="entry name" value="CBM_48"/>
    <property type="match status" value="1"/>
</dbReference>
<dbReference type="InterPro" id="IPR013783">
    <property type="entry name" value="Ig-like_fold"/>
</dbReference>
<gene>
    <name evidence="11" type="ordered locus">Spica_0069</name>
</gene>
<dbReference type="Pfam" id="PF18033">
    <property type="entry name" value="SpuA_C"/>
    <property type="match status" value="1"/>
</dbReference>
<feature type="signal peptide" evidence="9">
    <location>
        <begin position="1"/>
        <end position="28"/>
    </location>
</feature>
<dbReference type="CDD" id="cd02860">
    <property type="entry name" value="E_set_Pullulanase"/>
    <property type="match status" value="1"/>
</dbReference>
<dbReference type="InterPro" id="IPR040806">
    <property type="entry name" value="SpuA_C"/>
</dbReference>
<dbReference type="eggNOG" id="COG1523">
    <property type="taxonomic scope" value="Bacteria"/>
</dbReference>
<name>F8EY82_GRAC1</name>
<evidence type="ECO:0000256" key="3">
    <source>
        <dbReference type="ARBA" id="ARBA00022801"/>
    </source>
</evidence>
<comment type="catalytic activity">
    <reaction evidence="5">
        <text>Hydrolysis of (1-&gt;6)-alpha-D-glucosidic linkages in pullulan, amylopectin and glycogen, and in the alpha- and beta-limit dextrins of amylopectin and glycogen.</text>
        <dbReference type="EC" id="3.2.1.41"/>
    </reaction>
</comment>
<keyword evidence="4" id="KW-0326">Glycosidase</keyword>
<keyword evidence="3 11" id="KW-0378">Hydrolase</keyword>
<dbReference type="InterPro" id="IPR014756">
    <property type="entry name" value="Ig_E-set"/>
</dbReference>
<evidence type="ECO:0000256" key="9">
    <source>
        <dbReference type="SAM" id="SignalP"/>
    </source>
</evidence>
<dbReference type="SMART" id="SM00642">
    <property type="entry name" value="Aamy"/>
    <property type="match status" value="1"/>
</dbReference>
<evidence type="ECO:0000256" key="5">
    <source>
        <dbReference type="ARBA" id="ARBA00023965"/>
    </source>
</evidence>
<evidence type="ECO:0000256" key="1">
    <source>
        <dbReference type="ARBA" id="ARBA00008061"/>
    </source>
</evidence>
<dbReference type="InterPro" id="IPR017853">
    <property type="entry name" value="GH"/>
</dbReference>
<reference evidence="12" key="1">
    <citation type="journal article" date="2013" name="Stand. Genomic Sci.">
        <title>Genome sequence of the thermophilic fresh-water bacterium Spirochaeta caldaria type strain (H1(T)), reclassification of Spirochaeta caldaria, Spirochaeta stenostrepta, and Spirochaeta zuelzerae in the genus Treponema as Treponema caldaria comb. nov., Treponema stenostrepta comb. nov., and Treponema zuelzerae comb. nov., and emendation of the genus Treponema.</title>
        <authorList>
            <person name="Abt B."/>
            <person name="Goker M."/>
            <person name="Scheuner C."/>
            <person name="Han C."/>
            <person name="Lu M."/>
            <person name="Misra M."/>
            <person name="Lapidus A."/>
            <person name="Nolan M."/>
            <person name="Lucas S."/>
            <person name="Hammon N."/>
            <person name="Deshpande S."/>
            <person name="Cheng J.F."/>
            <person name="Tapia R."/>
            <person name="Goodwin L.A."/>
            <person name="Pitluck S."/>
            <person name="Liolios K."/>
            <person name="Pagani I."/>
            <person name="Ivanova N."/>
            <person name="Mavromatis K."/>
            <person name="Mikhailova N."/>
            <person name="Huntemann M."/>
            <person name="Pati A."/>
            <person name="Chen A."/>
            <person name="Palaniappan K."/>
            <person name="Land M."/>
            <person name="Hauser L."/>
            <person name="Jeffries C.D."/>
            <person name="Rohde M."/>
            <person name="Spring S."/>
            <person name="Gronow S."/>
            <person name="Detter J.C."/>
            <person name="Bristow J."/>
            <person name="Eisen J.A."/>
            <person name="Markowitz V."/>
            <person name="Hugenholtz P."/>
            <person name="Kyrpides N.C."/>
            <person name="Woyke T."/>
            <person name="Klenk H.P."/>
        </authorList>
    </citation>
    <scope>NUCLEOTIDE SEQUENCE</scope>
    <source>
        <strain evidence="12">ATCC 51460 / DSM 7334 / H1</strain>
    </source>
</reference>
<evidence type="ECO:0000313" key="11">
    <source>
        <dbReference type="EMBL" id="AEJ18241.1"/>
    </source>
</evidence>
<dbReference type="SUPFAM" id="SSF81296">
    <property type="entry name" value="E set domains"/>
    <property type="match status" value="1"/>
</dbReference>
<evidence type="ECO:0000256" key="8">
    <source>
        <dbReference type="ARBA" id="ARBA00031076"/>
    </source>
</evidence>
<dbReference type="SUPFAM" id="SSF51445">
    <property type="entry name" value="(Trans)glycosidases"/>
    <property type="match status" value="1"/>
</dbReference>